<reference evidence="1 2" key="1">
    <citation type="journal article" date="2023" name="ACS Omega">
        <title>Identification of the Neoaspergillic Acid Biosynthesis Gene Cluster by Establishing an In Vitro CRISPR-Ribonucleoprotein Genetic System in Aspergillus melleus.</title>
        <authorList>
            <person name="Yuan B."/>
            <person name="Grau M.F."/>
            <person name="Murata R.M."/>
            <person name="Torok T."/>
            <person name="Venkateswaran K."/>
            <person name="Stajich J.E."/>
            <person name="Wang C.C.C."/>
        </authorList>
    </citation>
    <scope>NUCLEOTIDE SEQUENCE [LARGE SCALE GENOMIC DNA]</scope>
    <source>
        <strain evidence="1 2">IMV 1140</strain>
    </source>
</reference>
<protein>
    <submittedName>
        <fullName evidence="1">Uncharacterized protein</fullName>
    </submittedName>
</protein>
<dbReference type="EMBL" id="JAOPJF010000014">
    <property type="protein sequence ID" value="KAK1147006.1"/>
    <property type="molecule type" value="Genomic_DNA"/>
</dbReference>
<dbReference type="Proteomes" id="UP001177260">
    <property type="component" value="Unassembled WGS sequence"/>
</dbReference>
<gene>
    <name evidence="1" type="ORF">N8T08_002334</name>
</gene>
<evidence type="ECO:0000313" key="2">
    <source>
        <dbReference type="Proteomes" id="UP001177260"/>
    </source>
</evidence>
<comment type="caution">
    <text evidence="1">The sequence shown here is derived from an EMBL/GenBank/DDBJ whole genome shotgun (WGS) entry which is preliminary data.</text>
</comment>
<organism evidence="1 2">
    <name type="scientific">Aspergillus melleus</name>
    <dbReference type="NCBI Taxonomy" id="138277"/>
    <lineage>
        <taxon>Eukaryota</taxon>
        <taxon>Fungi</taxon>
        <taxon>Dikarya</taxon>
        <taxon>Ascomycota</taxon>
        <taxon>Pezizomycotina</taxon>
        <taxon>Eurotiomycetes</taxon>
        <taxon>Eurotiomycetidae</taxon>
        <taxon>Eurotiales</taxon>
        <taxon>Aspergillaceae</taxon>
        <taxon>Aspergillus</taxon>
        <taxon>Aspergillus subgen. Circumdati</taxon>
    </lineage>
</organism>
<name>A0ACC3B8R5_9EURO</name>
<keyword evidence="2" id="KW-1185">Reference proteome</keyword>
<sequence length="427" mass="47967">MGVEYGEHDLAVDPCIFPPCGHFLTIESMDAQMDIQKHYNLDENGRPVSIASSSQPFSIDDIRTCAICRGSLRQVARYGRLVRRALLDEATKKFILYLNQDYVPMAESLPRCISRLQDDKSREPANEIAKQVFCADIQIRLEGSPEHQVKLMRHHVAKYDKERWKELISLRGKISSYKSRVHVQEQPFVRVRNMVEDARRRKRSPGQFDFDANVLQAKGYLQAAALLLRLDTSLLADFLSLCKKRRPAGLHVNLTGYRKESDYLITNAAASSRILQQAEGNIFLAQFCALERQNLADPSKAEGLLQEGTTAINEAERLCKLHAGQTRGLLEEIEGTRAMLRGSEFYAPVTNEERMAVLAAMAREFRGTGHWYYCVNGHPFTIGECGAAMQLSRCPECGAAVGGQNHQATAGVTHASDLENDLREMHV</sequence>
<proteinExistence type="predicted"/>
<evidence type="ECO:0000313" key="1">
    <source>
        <dbReference type="EMBL" id="KAK1147006.1"/>
    </source>
</evidence>
<accession>A0ACC3B8R5</accession>